<dbReference type="FunFam" id="3.90.580.10:FF:000001">
    <property type="entry name" value="DNA primase"/>
    <property type="match status" value="1"/>
</dbReference>
<keyword evidence="9" id="KW-0862">Zinc</keyword>
<evidence type="ECO:0000259" key="13">
    <source>
        <dbReference type="PROSITE" id="PS50880"/>
    </source>
</evidence>
<dbReference type="FunFam" id="3.90.980.10:FF:000001">
    <property type="entry name" value="DNA primase"/>
    <property type="match status" value="1"/>
</dbReference>
<dbReference type="HAMAP" id="MF_00974">
    <property type="entry name" value="DNA_primase_DnaG"/>
    <property type="match status" value="1"/>
</dbReference>
<evidence type="ECO:0000256" key="9">
    <source>
        <dbReference type="ARBA" id="ARBA00022833"/>
    </source>
</evidence>
<dbReference type="InterPro" id="IPR030846">
    <property type="entry name" value="DnaG_bac"/>
</dbReference>
<dbReference type="GO" id="GO:0008270">
    <property type="term" value="F:zinc ion binding"/>
    <property type="evidence" value="ECO:0007669"/>
    <property type="project" value="UniProtKB-KW"/>
</dbReference>
<accession>A0A6J7SL68</accession>
<dbReference type="PROSITE" id="PS50880">
    <property type="entry name" value="TOPRIM"/>
    <property type="match status" value="1"/>
</dbReference>
<dbReference type="Gene3D" id="3.90.980.10">
    <property type="entry name" value="DNA primase, catalytic core, N-terminal domain"/>
    <property type="match status" value="1"/>
</dbReference>
<dbReference type="InterPro" id="IPR050219">
    <property type="entry name" value="DnaG_primase"/>
</dbReference>
<dbReference type="Pfam" id="PF01807">
    <property type="entry name" value="Zn_ribbon_DnaG"/>
    <property type="match status" value="1"/>
</dbReference>
<evidence type="ECO:0000256" key="5">
    <source>
        <dbReference type="ARBA" id="ARBA00022695"/>
    </source>
</evidence>
<dbReference type="SMART" id="SM00493">
    <property type="entry name" value="TOPRIM"/>
    <property type="match status" value="1"/>
</dbReference>
<dbReference type="Gene3D" id="3.90.580.10">
    <property type="entry name" value="Zinc finger, CHC2-type domain"/>
    <property type="match status" value="1"/>
</dbReference>
<dbReference type="PANTHER" id="PTHR30313">
    <property type="entry name" value="DNA PRIMASE"/>
    <property type="match status" value="1"/>
</dbReference>
<dbReference type="CDD" id="cd03364">
    <property type="entry name" value="TOPRIM_DnaG_primases"/>
    <property type="match status" value="1"/>
</dbReference>
<dbReference type="NCBIfam" id="TIGR01391">
    <property type="entry name" value="dnaG"/>
    <property type="match status" value="1"/>
</dbReference>
<dbReference type="InterPro" id="IPR013264">
    <property type="entry name" value="DNAG_N"/>
</dbReference>
<evidence type="ECO:0000256" key="3">
    <source>
        <dbReference type="ARBA" id="ARBA00022515"/>
    </source>
</evidence>
<dbReference type="GO" id="GO:0006269">
    <property type="term" value="P:DNA replication, synthesis of primer"/>
    <property type="evidence" value="ECO:0007669"/>
    <property type="project" value="UniProtKB-KW"/>
</dbReference>
<dbReference type="EMBL" id="CAFBQB010000035">
    <property type="protein sequence ID" value="CAB5041098.1"/>
    <property type="molecule type" value="Genomic_DNA"/>
</dbReference>
<keyword evidence="3" id="KW-0639">Primosome</keyword>
<dbReference type="SMART" id="SM00400">
    <property type="entry name" value="ZnF_CHCC"/>
    <property type="match status" value="1"/>
</dbReference>
<keyword evidence="8" id="KW-0863">Zinc-finger</keyword>
<keyword evidence="5" id="KW-0548">Nucleotidyltransferase</keyword>
<dbReference type="SUPFAM" id="SSF57783">
    <property type="entry name" value="Zinc beta-ribbon"/>
    <property type="match status" value="1"/>
</dbReference>
<keyword evidence="7" id="KW-0479">Metal-binding</keyword>
<keyword evidence="4" id="KW-0808">Transferase</keyword>
<dbReference type="GO" id="GO:1990077">
    <property type="term" value="C:primosome complex"/>
    <property type="evidence" value="ECO:0007669"/>
    <property type="project" value="UniProtKB-KW"/>
</dbReference>
<name>A0A6J7SL68_9ZZZZ</name>
<sequence length="612" mass="67787">MSGRIRDEDVAYIRDRSPIDEVVGDYVQLKSAGGGAKKGLCPFHDEKSPSFTVTPSKGFFHCFGCQTGGDVIAFLMKIDHLTFTETIERLADRLGYTLRYEEGGSNAPTFSAGARSRLIAANTEAAKFYQEQLNAPAAAHGRDLLTKRGFDKAACMQFGVGFAPDEWDALTKHLRAMDYTIDELETAGLSKMGQRGPIDRFRNRLTWPIRDISGDVVGFGARKLASDEVDQGPKYLNTPETPIYKKSQVLYGLDVAKKEIAKKRQAVIVEGYTDVMAAQLAGITTAVATCGTAFGADHIRILRRLLMDDDAFRGEVIFTFDGDAAGQKAALRAFSEDQKFVTQTFVAVEPDGLDPCDLRQQKGDLALRDLIARRVPLFEFAIRSELAHHKLDAAEGRINALNAAAPLVAQIRDKSLRPEYTRLLAGWLGLEVEIVSAAVSQGVKSHPRTQEPTAVASEESNWRPDPYDARLILEREVLKSRLQEPALFIESLWSDIEADAFTHPAYREMRKTIDEMQVLSRETITDEKIKTLFTELTVEPIRADGRATALYVESIVARLREVAISRSIAELKSSLQRLNPVENEIEYNAAFAALVALETTRRSLHDLALGSL</sequence>
<evidence type="ECO:0000256" key="4">
    <source>
        <dbReference type="ARBA" id="ARBA00022679"/>
    </source>
</evidence>
<reference evidence="14" key="1">
    <citation type="submission" date="2020-05" db="EMBL/GenBank/DDBJ databases">
        <authorList>
            <person name="Chiriac C."/>
            <person name="Salcher M."/>
            <person name="Ghai R."/>
            <person name="Kavagutti S V."/>
        </authorList>
    </citation>
    <scope>NUCLEOTIDE SEQUENCE</scope>
</reference>
<keyword evidence="6" id="KW-0235">DNA replication</keyword>
<protein>
    <submittedName>
        <fullName evidence="14">Unannotated protein</fullName>
    </submittedName>
</protein>
<evidence type="ECO:0000256" key="11">
    <source>
        <dbReference type="ARBA" id="ARBA00023125"/>
    </source>
</evidence>
<dbReference type="InterPro" id="IPR019475">
    <property type="entry name" value="DNA_primase_DnaB-bd"/>
</dbReference>
<dbReference type="GO" id="GO:0003677">
    <property type="term" value="F:DNA binding"/>
    <property type="evidence" value="ECO:0007669"/>
    <property type="project" value="UniProtKB-KW"/>
</dbReference>
<evidence type="ECO:0000256" key="7">
    <source>
        <dbReference type="ARBA" id="ARBA00022723"/>
    </source>
</evidence>
<dbReference type="PANTHER" id="PTHR30313:SF2">
    <property type="entry name" value="DNA PRIMASE"/>
    <property type="match status" value="1"/>
</dbReference>
<evidence type="ECO:0000256" key="2">
    <source>
        <dbReference type="ARBA" id="ARBA00022478"/>
    </source>
</evidence>
<dbReference type="InterPro" id="IPR002694">
    <property type="entry name" value="Znf_CHC2"/>
</dbReference>
<dbReference type="InterPro" id="IPR036977">
    <property type="entry name" value="DNA_primase_Znf_CHC2"/>
</dbReference>
<dbReference type="PIRSF" id="PIRSF002811">
    <property type="entry name" value="DnaG"/>
    <property type="match status" value="1"/>
</dbReference>
<proteinExistence type="inferred from homology"/>
<evidence type="ECO:0000256" key="1">
    <source>
        <dbReference type="ARBA" id="ARBA00001947"/>
    </source>
</evidence>
<dbReference type="Gene3D" id="3.40.1360.10">
    <property type="match status" value="1"/>
</dbReference>
<dbReference type="InterPro" id="IPR006171">
    <property type="entry name" value="TOPRIM_dom"/>
</dbReference>
<dbReference type="InterPro" id="IPR037068">
    <property type="entry name" value="DNA_primase_core_N_sf"/>
</dbReference>
<evidence type="ECO:0000256" key="8">
    <source>
        <dbReference type="ARBA" id="ARBA00022771"/>
    </source>
</evidence>
<evidence type="ECO:0000256" key="10">
    <source>
        <dbReference type="ARBA" id="ARBA00022842"/>
    </source>
</evidence>
<dbReference type="AlphaFoldDB" id="A0A6J7SL68"/>
<dbReference type="Pfam" id="PF08278">
    <property type="entry name" value="DnaG_DnaB_bind"/>
    <property type="match status" value="1"/>
</dbReference>
<dbReference type="GO" id="GO:0000428">
    <property type="term" value="C:DNA-directed RNA polymerase complex"/>
    <property type="evidence" value="ECO:0007669"/>
    <property type="project" value="UniProtKB-KW"/>
</dbReference>
<dbReference type="Pfam" id="PF08275">
    <property type="entry name" value="DNAG_N"/>
    <property type="match status" value="1"/>
</dbReference>
<organism evidence="14">
    <name type="scientific">freshwater metagenome</name>
    <dbReference type="NCBI Taxonomy" id="449393"/>
    <lineage>
        <taxon>unclassified sequences</taxon>
        <taxon>metagenomes</taxon>
        <taxon>ecological metagenomes</taxon>
    </lineage>
</organism>
<keyword evidence="11" id="KW-0238">DNA-binding</keyword>
<evidence type="ECO:0000256" key="6">
    <source>
        <dbReference type="ARBA" id="ARBA00022705"/>
    </source>
</evidence>
<evidence type="ECO:0000256" key="12">
    <source>
        <dbReference type="ARBA" id="ARBA00023163"/>
    </source>
</evidence>
<keyword evidence="2" id="KW-0240">DNA-directed RNA polymerase</keyword>
<dbReference type="InterPro" id="IPR013173">
    <property type="entry name" value="DNA_primase_DnaG_DnaB-bd_dom"/>
</dbReference>
<dbReference type="SUPFAM" id="SSF56731">
    <property type="entry name" value="DNA primase core"/>
    <property type="match status" value="1"/>
</dbReference>
<keyword evidence="12" id="KW-0804">Transcription</keyword>
<comment type="cofactor">
    <cofactor evidence="1">
        <name>Zn(2+)</name>
        <dbReference type="ChEBI" id="CHEBI:29105"/>
    </cofactor>
</comment>
<dbReference type="GO" id="GO:0003899">
    <property type="term" value="F:DNA-directed RNA polymerase activity"/>
    <property type="evidence" value="ECO:0007669"/>
    <property type="project" value="InterPro"/>
</dbReference>
<keyword evidence="10" id="KW-0460">Magnesium</keyword>
<dbReference type="GO" id="GO:0005737">
    <property type="term" value="C:cytoplasm"/>
    <property type="evidence" value="ECO:0007669"/>
    <property type="project" value="TreeGrafter"/>
</dbReference>
<dbReference type="Pfam" id="PF10410">
    <property type="entry name" value="DnaB_bind"/>
    <property type="match status" value="1"/>
</dbReference>
<dbReference type="Pfam" id="PF13662">
    <property type="entry name" value="Toprim_4"/>
    <property type="match status" value="1"/>
</dbReference>
<evidence type="ECO:0000313" key="14">
    <source>
        <dbReference type="EMBL" id="CAB5041098.1"/>
    </source>
</evidence>
<dbReference type="InterPro" id="IPR006295">
    <property type="entry name" value="DNA_primase_DnaG"/>
</dbReference>
<gene>
    <name evidence="14" type="ORF">UFOPK4248_00388</name>
</gene>
<dbReference type="InterPro" id="IPR034151">
    <property type="entry name" value="TOPRIM_DnaG_bac"/>
</dbReference>
<feature type="domain" description="Toprim" evidence="13">
    <location>
        <begin position="264"/>
        <end position="350"/>
    </location>
</feature>